<keyword evidence="16" id="KW-1185">Reference proteome</keyword>
<dbReference type="InterPro" id="IPR011990">
    <property type="entry name" value="TPR-like_helical_dom_sf"/>
</dbReference>
<evidence type="ECO:0000256" key="3">
    <source>
        <dbReference type="ARBA" id="ARBA00007070"/>
    </source>
</evidence>
<dbReference type="Pfam" id="PF23356">
    <property type="entry name" value="TPR_PEP5_VPS11"/>
    <property type="match status" value="1"/>
</dbReference>
<proteinExistence type="inferred from homology"/>
<dbReference type="InterPro" id="IPR036322">
    <property type="entry name" value="WD40_repeat_dom_sf"/>
</dbReference>
<dbReference type="PANTHER" id="PTHR23323">
    <property type="entry name" value="VACUOLAR PROTEIN SORTING-ASSOCIATED PROTEIN"/>
    <property type="match status" value="1"/>
</dbReference>
<dbReference type="SUPFAM" id="SSF50978">
    <property type="entry name" value="WD40 repeat-like"/>
    <property type="match status" value="1"/>
</dbReference>
<dbReference type="PROSITE" id="PS50236">
    <property type="entry name" value="CHCR"/>
    <property type="match status" value="1"/>
</dbReference>
<dbReference type="GO" id="GO:0005764">
    <property type="term" value="C:lysosome"/>
    <property type="evidence" value="ECO:0007669"/>
    <property type="project" value="UniProtKB-SubCell"/>
</dbReference>
<evidence type="ECO:0000259" key="14">
    <source>
        <dbReference type="PROSITE" id="PS50089"/>
    </source>
</evidence>
<feature type="compositionally biased region" description="Low complexity" evidence="13">
    <location>
        <begin position="1191"/>
        <end position="1206"/>
    </location>
</feature>
<dbReference type="GO" id="GO:0048284">
    <property type="term" value="P:organelle fusion"/>
    <property type="evidence" value="ECO:0007669"/>
    <property type="project" value="TreeGrafter"/>
</dbReference>
<feature type="compositionally biased region" description="Polar residues" evidence="13">
    <location>
        <begin position="1171"/>
        <end position="1182"/>
    </location>
</feature>
<dbReference type="GO" id="GO:0006904">
    <property type="term" value="P:vesicle docking involved in exocytosis"/>
    <property type="evidence" value="ECO:0007669"/>
    <property type="project" value="TreeGrafter"/>
</dbReference>
<dbReference type="Pfam" id="PF23341">
    <property type="entry name" value="PEP5_VPS11_N"/>
    <property type="match status" value="1"/>
</dbReference>
<dbReference type="GO" id="GO:0008270">
    <property type="term" value="F:zinc ion binding"/>
    <property type="evidence" value="ECO:0007669"/>
    <property type="project" value="UniProtKB-KW"/>
</dbReference>
<dbReference type="GO" id="GO:0031902">
    <property type="term" value="C:late endosome membrane"/>
    <property type="evidence" value="ECO:0007669"/>
    <property type="project" value="UniProtKB-SubCell"/>
</dbReference>
<evidence type="ECO:0000256" key="4">
    <source>
        <dbReference type="ARBA" id="ARBA00022448"/>
    </source>
</evidence>
<feature type="domain" description="RING-type" evidence="14">
    <location>
        <begin position="1059"/>
        <end position="1100"/>
    </location>
</feature>
<dbReference type="InterPro" id="IPR016024">
    <property type="entry name" value="ARM-type_fold"/>
</dbReference>
<dbReference type="Gene3D" id="2.170.270.10">
    <property type="entry name" value="SET domain"/>
    <property type="match status" value="1"/>
</dbReference>
<dbReference type="InterPro" id="IPR001841">
    <property type="entry name" value="Znf_RING"/>
</dbReference>
<gene>
    <name evidence="15" type="ORF">CAMP_LOCUS6260</name>
</gene>
<evidence type="ECO:0000256" key="8">
    <source>
        <dbReference type="ARBA" id="ARBA00022927"/>
    </source>
</evidence>
<name>A0A9P1IFH7_9PELO</name>
<feature type="repeat" description="CHCR" evidence="12">
    <location>
        <begin position="669"/>
        <end position="815"/>
    </location>
</feature>
<protein>
    <recommendedName>
        <fullName evidence="14">RING-type domain-containing protein</fullName>
    </recommendedName>
</protein>
<dbReference type="GO" id="GO:0007032">
    <property type="term" value="P:endosome organization"/>
    <property type="evidence" value="ECO:0007669"/>
    <property type="project" value="TreeGrafter"/>
</dbReference>
<keyword evidence="10" id="KW-0458">Lysosome</keyword>
<organism evidence="15 16">
    <name type="scientific">Caenorhabditis angaria</name>
    <dbReference type="NCBI Taxonomy" id="860376"/>
    <lineage>
        <taxon>Eukaryota</taxon>
        <taxon>Metazoa</taxon>
        <taxon>Ecdysozoa</taxon>
        <taxon>Nematoda</taxon>
        <taxon>Chromadorea</taxon>
        <taxon>Rhabditida</taxon>
        <taxon>Rhabditina</taxon>
        <taxon>Rhabditomorpha</taxon>
        <taxon>Rhabditoidea</taxon>
        <taxon>Rhabditidae</taxon>
        <taxon>Peloderinae</taxon>
        <taxon>Caenorhabditis</taxon>
    </lineage>
</organism>
<evidence type="ECO:0000256" key="1">
    <source>
        <dbReference type="ARBA" id="ARBA00004371"/>
    </source>
</evidence>
<keyword evidence="8" id="KW-0653">Protein transport</keyword>
<comment type="caution">
    <text evidence="15">The sequence shown here is derived from an EMBL/GenBank/DDBJ whole genome shotgun (WGS) entry which is preliminary data.</text>
</comment>
<evidence type="ECO:0000256" key="9">
    <source>
        <dbReference type="ARBA" id="ARBA00023136"/>
    </source>
</evidence>
<keyword evidence="5" id="KW-0479">Metal-binding</keyword>
<dbReference type="Proteomes" id="UP001152747">
    <property type="component" value="Unassembled WGS sequence"/>
</dbReference>
<evidence type="ECO:0000313" key="16">
    <source>
        <dbReference type="Proteomes" id="UP001152747"/>
    </source>
</evidence>
<evidence type="ECO:0000256" key="7">
    <source>
        <dbReference type="ARBA" id="ARBA00022833"/>
    </source>
</evidence>
<dbReference type="InterPro" id="IPR046341">
    <property type="entry name" value="SET_dom_sf"/>
</dbReference>
<evidence type="ECO:0000256" key="6">
    <source>
        <dbReference type="ARBA" id="ARBA00022771"/>
    </source>
</evidence>
<accession>A0A9P1IFH7</accession>
<keyword evidence="4" id="KW-0813">Transport</keyword>
<sequence>MFKKVAINSFAVGNEFGSPIGIALCIKLSCVNHSCKPQTRVVFRNRAACLVPTNRRKPPKNFDTACHSYIDELQPIALRRKMLRQKYQFECNCEGCCDENRNSRMEAWNCGICVDGWMKNTQGANCELCGWDMTPDHYETCRLAEEATKNARITLQRDDVPLQTRNDLAEKLIYLMADTLHKYNVLRLPVLRLLYGAALFRQDLENCTKYGIELLDLQKQYQYKNDVAILYHKYGLAQVMIAGEAWESAQELLEDIHQPMSTIYGDEAQVVRNISEMLRLVLDKEKPKEKFLGLKDVNVDCWCRSGDSVFLGESRGGVFRLTQQQDDDYWKAYQKSLASLHSADKYLFSIGEDEETTNSLLKIWDPTQVGEKNAPQLRRVVRMSPLLATSAFPASSCAVHSSLSAIAVGYGDGSVLFYQGDVMGEKSLSSSRWLRIRESSVIEGAVSGLAIAFVPGGKTVIFVITPKHVFSYVLENRQVISKKKHEANGATTDCWTFDESTGQLIVASREMVYFYDADQSVDIDGGVGRCLQLGRGHDKLQLVAAGQYLALLTKQNALIQKDAEFMTMMTVYDVKGQYIGFSCSLPNLCRLFVIGAQMLILGKDGTLSELAEKNLMTKLDILIKKNLYDVAIGIAKNSKDGGEQLKGIHRKYADYLYGKGDYDNAINEYKETIGMLEPSYVIKKYLDGSKLAQLCVYLEAIHEQQKDNQNHTNILLNAYARRNEKKKLMQFVNRVVERKNCDMRDVFKILVDWNYLPEASLLATKFEMHDEALTAIIEHMHNYQMAVKYIAKRPIDKALEHLEKFGRILLEKCRAETLVLLSDIVLRGAESGAEIEKIFEIFIGDSQAAQEFCAQAEDNPQLADWCMELRMRAYDAEKTTPEEIEDQILRHLTPENTSKTLHLAQIFNVSPIVEKILTKSGKSRELMNYYQKIGDLPKIVEICKNCPENQRQKMWLDALSFISKSSAEMCNEEMIKYLLVEIEKSQVVHPLVVLEILSKSQNLTISTIKEYVINWLKKQESKILKNRKTIKENEKQMDELDEHIESLKFNAQVLQVSKCSACDTGLQLPTVHFLCKHSYHVHCFESYTEADTPDTCPACSQKSTVAVEANGGGTVAAGTVDQRAAYSKFKAELATCPDAMELISTYLERGLFNESGKGAKVRRHVAQNLTNSASQRSSTITNPFDEDDFRSSVSRTMSTVSTRSTVPQSTVGQQPRNPFDEPAAGGGGATVPNYSNPFGEDF</sequence>
<dbReference type="GO" id="GO:0030674">
    <property type="term" value="F:protein-macromolecule adaptor activity"/>
    <property type="evidence" value="ECO:0007669"/>
    <property type="project" value="TreeGrafter"/>
</dbReference>
<evidence type="ECO:0000256" key="5">
    <source>
        <dbReference type="ARBA" id="ARBA00022723"/>
    </source>
</evidence>
<dbReference type="Gene3D" id="3.30.40.10">
    <property type="entry name" value="Zinc/RING finger domain, C3HC4 (zinc finger)"/>
    <property type="match status" value="1"/>
</dbReference>
<reference evidence="15" key="1">
    <citation type="submission" date="2022-11" db="EMBL/GenBank/DDBJ databases">
        <authorList>
            <person name="Kikuchi T."/>
        </authorList>
    </citation>
    <scope>NUCLEOTIDE SEQUENCE</scope>
    <source>
        <strain evidence="15">PS1010</strain>
    </source>
</reference>
<dbReference type="PROSITE" id="PS50089">
    <property type="entry name" value="ZF_RING_2"/>
    <property type="match status" value="1"/>
</dbReference>
<dbReference type="InterPro" id="IPR057307">
    <property type="entry name" value="PEP5_VPS11_N"/>
</dbReference>
<dbReference type="CDD" id="cd16688">
    <property type="entry name" value="RING-H2_Vps11"/>
    <property type="match status" value="1"/>
</dbReference>
<dbReference type="GO" id="GO:0007033">
    <property type="term" value="P:vacuole organization"/>
    <property type="evidence" value="ECO:0007669"/>
    <property type="project" value="TreeGrafter"/>
</dbReference>
<comment type="subcellular location">
    <subcellularLocation>
        <location evidence="2">Late endosome membrane</location>
        <topology evidence="2">Peripheral membrane protein</topology>
        <orientation evidence="2">Cytoplasmic side</orientation>
    </subcellularLocation>
    <subcellularLocation>
        <location evidence="1">Lysosome</location>
    </subcellularLocation>
</comment>
<keyword evidence="9" id="KW-0472">Membrane</keyword>
<evidence type="ECO:0000256" key="2">
    <source>
        <dbReference type="ARBA" id="ARBA00004492"/>
    </source>
</evidence>
<dbReference type="AlphaFoldDB" id="A0A9P1IFH7"/>
<keyword evidence="7" id="KW-0862">Zinc</keyword>
<keyword evidence="6 11" id="KW-0863">Zinc-finger</keyword>
<dbReference type="Gene3D" id="1.25.40.10">
    <property type="entry name" value="Tetratricopeptide repeat domain"/>
    <property type="match status" value="1"/>
</dbReference>
<dbReference type="InterPro" id="IPR013083">
    <property type="entry name" value="Znf_RING/FYVE/PHD"/>
</dbReference>
<feature type="region of interest" description="Disordered" evidence="13">
    <location>
        <begin position="1171"/>
        <end position="1242"/>
    </location>
</feature>
<dbReference type="InterPro" id="IPR057308">
    <property type="entry name" value="CHCR_PEP5_VPS11"/>
</dbReference>
<dbReference type="GO" id="GO:0006886">
    <property type="term" value="P:intracellular protein transport"/>
    <property type="evidence" value="ECO:0007669"/>
    <property type="project" value="UniProtKB-UniRule"/>
</dbReference>
<comment type="similarity">
    <text evidence="3">Belongs to the VPS11 family.</text>
</comment>
<dbReference type="OrthoDB" id="26184at2759"/>
<feature type="compositionally biased region" description="Polar residues" evidence="13">
    <location>
        <begin position="1207"/>
        <end position="1216"/>
    </location>
</feature>
<evidence type="ECO:0000256" key="13">
    <source>
        <dbReference type="SAM" id="MobiDB-lite"/>
    </source>
</evidence>
<dbReference type="SUPFAM" id="SSF48371">
    <property type="entry name" value="ARM repeat"/>
    <property type="match status" value="1"/>
</dbReference>
<dbReference type="InterPro" id="IPR000547">
    <property type="entry name" value="Clathrin_H-chain/VPS_repeat"/>
</dbReference>
<dbReference type="SUPFAM" id="SSF57850">
    <property type="entry name" value="RING/U-box"/>
    <property type="match status" value="1"/>
</dbReference>
<dbReference type="EMBL" id="CANHGI010000002">
    <property type="protein sequence ID" value="CAI5443623.1"/>
    <property type="molecule type" value="Genomic_DNA"/>
</dbReference>
<dbReference type="PANTHER" id="PTHR23323:SF24">
    <property type="entry name" value="VACUOLAR PROTEIN SORTING-ASSOCIATED PROTEIN 11 HOMOLOG"/>
    <property type="match status" value="1"/>
</dbReference>
<dbReference type="GO" id="GO:0030897">
    <property type="term" value="C:HOPS complex"/>
    <property type="evidence" value="ECO:0007669"/>
    <property type="project" value="TreeGrafter"/>
</dbReference>
<evidence type="ECO:0000256" key="10">
    <source>
        <dbReference type="ARBA" id="ARBA00023228"/>
    </source>
</evidence>
<evidence type="ECO:0000256" key="11">
    <source>
        <dbReference type="PROSITE-ProRule" id="PRU00175"/>
    </source>
</evidence>
<evidence type="ECO:0000313" key="15">
    <source>
        <dbReference type="EMBL" id="CAI5443623.1"/>
    </source>
</evidence>
<evidence type="ECO:0000256" key="12">
    <source>
        <dbReference type="PROSITE-ProRule" id="PRU01006"/>
    </source>
</evidence>